<accession>A0A9W4TC28</accession>
<dbReference type="RefSeq" id="WP_263361812.1">
    <property type="nucleotide sequence ID" value="NZ_OX336425.1"/>
</dbReference>
<dbReference type="EMBL" id="OX336425">
    <property type="protein sequence ID" value="CAI2765154.1"/>
    <property type="molecule type" value="Genomic_DNA"/>
</dbReference>
<dbReference type="Proteomes" id="UP001152749">
    <property type="component" value="Chromosome"/>
</dbReference>
<evidence type="ECO:0000313" key="2">
    <source>
        <dbReference type="Proteomes" id="UP001152749"/>
    </source>
</evidence>
<dbReference type="KEGG" id="fcs:TRV642_0057"/>
<gene>
    <name evidence="1" type="ORF">TRV642_0057</name>
</gene>
<dbReference type="AlphaFoldDB" id="A0A9W4TC28"/>
<protein>
    <submittedName>
        <fullName evidence="1">Uncharacterized protein</fullName>
    </submittedName>
</protein>
<reference evidence="1" key="1">
    <citation type="submission" date="2022-09" db="EMBL/GenBank/DDBJ databases">
        <authorList>
            <person name="Duchaud E."/>
        </authorList>
    </citation>
    <scope>NUCLEOTIDE SEQUENCE</scope>
    <source>
        <strain evidence="1">TRV642</strain>
    </source>
</reference>
<sequence>MKKLFALFLVATALSCGSEDQENQNVAQSAVSSESVLDGKMLSFKDEESFVKEYSDLAILSKDQLQKWISDKKVTALLNTSNDSVVIQEDIISKSRLIYSDALKSILNAESKVKIGNKMLWLNERSFYLLSENEVNKTPEELFSLKDKLEVYGQLLGMADSAGKRTGRGIMPNENLVKTFVSEEVNVNGTRHRNVVEIFNETIYFSGTNSVQTSKMYLRTTMQYRSCSTWRCSWKENMYPRTLTTVGFHCSVCDIGHSFWSNRLSFPAATVSGSQMYLLAEWRFIAPVANPHINYAISGTFICTVVGHAMPVNVSWY</sequence>
<proteinExistence type="predicted"/>
<name>A0A9W4TC28_9FLAO</name>
<dbReference type="PROSITE" id="PS51257">
    <property type="entry name" value="PROKAR_LIPOPROTEIN"/>
    <property type="match status" value="1"/>
</dbReference>
<evidence type="ECO:0000313" key="1">
    <source>
        <dbReference type="EMBL" id="CAI2765154.1"/>
    </source>
</evidence>
<organism evidence="1 2">
    <name type="scientific">Flavobacterium collinsii</name>
    <dbReference type="NCBI Taxonomy" id="1114861"/>
    <lineage>
        <taxon>Bacteria</taxon>
        <taxon>Pseudomonadati</taxon>
        <taxon>Bacteroidota</taxon>
        <taxon>Flavobacteriia</taxon>
        <taxon>Flavobacteriales</taxon>
        <taxon>Flavobacteriaceae</taxon>
        <taxon>Flavobacterium</taxon>
    </lineage>
</organism>